<dbReference type="AlphaFoldDB" id="A0A6J0PFG2"/>
<protein>
    <submittedName>
        <fullName evidence="4">F-box/kelch-repeat protein At5g15710-like</fullName>
    </submittedName>
</protein>
<dbReference type="InterPro" id="IPR001810">
    <property type="entry name" value="F-box_dom"/>
</dbReference>
<proteinExistence type="predicted"/>
<feature type="domain" description="F-box" evidence="2">
    <location>
        <begin position="33"/>
        <end position="73"/>
    </location>
</feature>
<accession>A0A6J0PFG2</accession>
<organism evidence="3 4">
    <name type="scientific">Elaeis guineensis var. tenera</name>
    <name type="common">Oil palm</name>
    <dbReference type="NCBI Taxonomy" id="51953"/>
    <lineage>
        <taxon>Eukaryota</taxon>
        <taxon>Viridiplantae</taxon>
        <taxon>Streptophyta</taxon>
        <taxon>Embryophyta</taxon>
        <taxon>Tracheophyta</taxon>
        <taxon>Spermatophyta</taxon>
        <taxon>Magnoliopsida</taxon>
        <taxon>Liliopsida</taxon>
        <taxon>Arecaceae</taxon>
        <taxon>Arecoideae</taxon>
        <taxon>Cocoseae</taxon>
        <taxon>Elaeidinae</taxon>
        <taxon>Elaeis</taxon>
    </lineage>
</organism>
<name>A0A6J0PFG2_ELAGV</name>
<feature type="region of interest" description="Disordered" evidence="1">
    <location>
        <begin position="1"/>
        <end position="24"/>
    </location>
</feature>
<dbReference type="PANTHER" id="PTHR31672">
    <property type="entry name" value="BNACNNG10540D PROTEIN"/>
    <property type="match status" value="1"/>
</dbReference>
<gene>
    <name evidence="4" type="primary">LOC105037144</name>
</gene>
<dbReference type="Gene3D" id="2.120.10.80">
    <property type="entry name" value="Kelch-type beta propeller"/>
    <property type="match status" value="1"/>
</dbReference>
<dbReference type="FunCoup" id="A0A6J0PFG2">
    <property type="interactions" value="85"/>
</dbReference>
<dbReference type="SUPFAM" id="SSF117281">
    <property type="entry name" value="Kelch motif"/>
    <property type="match status" value="1"/>
</dbReference>
<dbReference type="SMART" id="SM00256">
    <property type="entry name" value="FBOX"/>
    <property type="match status" value="1"/>
</dbReference>
<dbReference type="Pfam" id="PF00646">
    <property type="entry name" value="F-box"/>
    <property type="match status" value="1"/>
</dbReference>
<dbReference type="RefSeq" id="XP_019703323.2">
    <property type="nucleotide sequence ID" value="XM_019847764.2"/>
</dbReference>
<dbReference type="InParanoid" id="A0A6J0PFG2"/>
<dbReference type="InterPro" id="IPR036047">
    <property type="entry name" value="F-box-like_dom_sf"/>
</dbReference>
<reference evidence="4" key="1">
    <citation type="submission" date="2025-08" db="UniProtKB">
        <authorList>
            <consortium name="RefSeq"/>
        </authorList>
    </citation>
    <scope>IDENTIFICATION</scope>
</reference>
<evidence type="ECO:0000313" key="4">
    <source>
        <dbReference type="RefSeq" id="XP_019703323.2"/>
    </source>
</evidence>
<dbReference type="Proteomes" id="UP000504607">
    <property type="component" value="Unplaced"/>
</dbReference>
<sequence length="386" mass="44508">MEQSSKSDQDPMEMEQSSKSDQDPAPFFPWDLLPLDIQECILSLLPVSTLARCQCVSRSWRSTIRSPTFLSSLRRNPDDLYLIPLADHLSPAAYQPSRDRWFRLRLHPFFLPIASDGCLLVGLDDHSRLAVRNLFSGATIALLPEMEYVFAPHVIALIDEFPAAQYKIVAASWTDPLESRVFDSRSGRWELKGQLPRKFLGLGSAVFLDGLLFVLSQGPNHLLTFDPIGGDWNLVDVAMPPVVHSHILDYEDRLFLVGGVKKVGCIATIRIWELDLPKKKWRSIYFMPNRFFRRFRGRRLDFSFSTVARRGIVCFFNKRDGTVLMFDLPARRWWWPLPCDAIPRERRFWFGHAMEPRIYPLKGSMGRHTEGNIYCELISLLLFGFI</sequence>
<dbReference type="SUPFAM" id="SSF81383">
    <property type="entry name" value="F-box domain"/>
    <property type="match status" value="1"/>
</dbReference>
<evidence type="ECO:0000259" key="2">
    <source>
        <dbReference type="SMART" id="SM00256"/>
    </source>
</evidence>
<dbReference type="Gene3D" id="1.20.1280.50">
    <property type="match status" value="1"/>
</dbReference>
<keyword evidence="3" id="KW-1185">Reference proteome</keyword>
<dbReference type="InterPro" id="IPR050796">
    <property type="entry name" value="SCF_F-box_component"/>
</dbReference>
<dbReference type="OrthoDB" id="1885938at2759"/>
<evidence type="ECO:0000313" key="3">
    <source>
        <dbReference type="Proteomes" id="UP000504607"/>
    </source>
</evidence>
<dbReference type="InterPro" id="IPR015915">
    <property type="entry name" value="Kelch-typ_b-propeller"/>
</dbReference>
<evidence type="ECO:0000256" key="1">
    <source>
        <dbReference type="SAM" id="MobiDB-lite"/>
    </source>
</evidence>